<proteinExistence type="predicted"/>
<gene>
    <name evidence="1" type="ORF">RFULGI_LOCUS4829</name>
</gene>
<sequence>ETVGLRYFVERDNEFHTELEQQQPTVDNLLHDIKSMIEGLQDLNVNPLQIVKDKLEHVLKQV</sequence>
<feature type="non-terminal residue" evidence="1">
    <location>
        <position position="1"/>
    </location>
</feature>
<accession>A0A9N9B932</accession>
<dbReference type="EMBL" id="CAJVPZ010005043">
    <property type="protein sequence ID" value="CAG8555439.1"/>
    <property type="molecule type" value="Genomic_DNA"/>
</dbReference>
<name>A0A9N9B932_9GLOM</name>
<evidence type="ECO:0000313" key="2">
    <source>
        <dbReference type="Proteomes" id="UP000789396"/>
    </source>
</evidence>
<protein>
    <submittedName>
        <fullName evidence="1">7827_t:CDS:1</fullName>
    </submittedName>
</protein>
<keyword evidence="2" id="KW-1185">Reference proteome</keyword>
<comment type="caution">
    <text evidence="1">The sequence shown here is derived from an EMBL/GenBank/DDBJ whole genome shotgun (WGS) entry which is preliminary data.</text>
</comment>
<organism evidence="1 2">
    <name type="scientific">Racocetra fulgida</name>
    <dbReference type="NCBI Taxonomy" id="60492"/>
    <lineage>
        <taxon>Eukaryota</taxon>
        <taxon>Fungi</taxon>
        <taxon>Fungi incertae sedis</taxon>
        <taxon>Mucoromycota</taxon>
        <taxon>Glomeromycotina</taxon>
        <taxon>Glomeromycetes</taxon>
        <taxon>Diversisporales</taxon>
        <taxon>Gigasporaceae</taxon>
        <taxon>Racocetra</taxon>
    </lineage>
</organism>
<dbReference type="AlphaFoldDB" id="A0A9N9B932"/>
<reference evidence="1" key="1">
    <citation type="submission" date="2021-06" db="EMBL/GenBank/DDBJ databases">
        <authorList>
            <person name="Kallberg Y."/>
            <person name="Tangrot J."/>
            <person name="Rosling A."/>
        </authorList>
    </citation>
    <scope>NUCLEOTIDE SEQUENCE</scope>
    <source>
        <strain evidence="1">IN212</strain>
    </source>
</reference>
<dbReference type="Proteomes" id="UP000789396">
    <property type="component" value="Unassembled WGS sequence"/>
</dbReference>
<evidence type="ECO:0000313" key="1">
    <source>
        <dbReference type="EMBL" id="CAG8555439.1"/>
    </source>
</evidence>